<keyword evidence="5 6" id="KW-0408">Iron</keyword>
<proteinExistence type="predicted"/>
<sequence length="225" mass="22852">MDDRFNTAAGWVLFSGIIALGLSIISGMFFDTHRPEAMGYPIEVADAEGGADAGPDLGTLLASADVAAGESEAAGRCGTCHTFNQGGAAGTGPNLYGVLGKGFASNPGFANYSGDLKGAGGTWDWETMNRWILNPKGLVPGTTMGFAGLKNDQARANILAYLNSLGSNLPLPEPVVAEEADEGDAAEGEEATEGEAEATEGEAEAADGEADASEETAEAEEAAAE</sequence>
<evidence type="ECO:0000256" key="8">
    <source>
        <dbReference type="SAM" id="Phobius"/>
    </source>
</evidence>
<dbReference type="PROSITE" id="PS51007">
    <property type="entry name" value="CYTC"/>
    <property type="match status" value="1"/>
</dbReference>
<dbReference type="SUPFAM" id="SSF46626">
    <property type="entry name" value="Cytochrome c"/>
    <property type="match status" value="1"/>
</dbReference>
<dbReference type="GO" id="GO:0046872">
    <property type="term" value="F:metal ion binding"/>
    <property type="evidence" value="ECO:0007669"/>
    <property type="project" value="UniProtKB-KW"/>
</dbReference>
<accession>A0A844ZXZ4</accession>
<dbReference type="Proteomes" id="UP000442714">
    <property type="component" value="Unassembled WGS sequence"/>
</dbReference>
<dbReference type="InterPro" id="IPR002327">
    <property type="entry name" value="Cyt_c_1A/1B"/>
</dbReference>
<keyword evidence="3 6" id="KW-0479">Metal-binding</keyword>
<protein>
    <submittedName>
        <fullName evidence="10">C-type cytochrome</fullName>
    </submittedName>
</protein>
<evidence type="ECO:0000256" key="1">
    <source>
        <dbReference type="ARBA" id="ARBA00022448"/>
    </source>
</evidence>
<dbReference type="EMBL" id="WTYX01000002">
    <property type="protein sequence ID" value="MXO91806.1"/>
    <property type="molecule type" value="Genomic_DNA"/>
</dbReference>
<evidence type="ECO:0000256" key="5">
    <source>
        <dbReference type="ARBA" id="ARBA00023004"/>
    </source>
</evidence>
<evidence type="ECO:0000259" key="9">
    <source>
        <dbReference type="PROSITE" id="PS51007"/>
    </source>
</evidence>
<evidence type="ECO:0000256" key="6">
    <source>
        <dbReference type="PROSITE-ProRule" id="PRU00433"/>
    </source>
</evidence>
<dbReference type="PRINTS" id="PR00604">
    <property type="entry name" value="CYTCHRMECIAB"/>
</dbReference>
<keyword evidence="11" id="KW-1185">Reference proteome</keyword>
<feature type="domain" description="Cytochrome c" evidence="9">
    <location>
        <begin position="64"/>
        <end position="166"/>
    </location>
</feature>
<organism evidence="10 11">
    <name type="scientific">Pontixanthobacter aquaemixtae</name>
    <dbReference type="NCBI Taxonomy" id="1958940"/>
    <lineage>
        <taxon>Bacteria</taxon>
        <taxon>Pseudomonadati</taxon>
        <taxon>Pseudomonadota</taxon>
        <taxon>Alphaproteobacteria</taxon>
        <taxon>Sphingomonadales</taxon>
        <taxon>Erythrobacteraceae</taxon>
        <taxon>Pontixanthobacter</taxon>
    </lineage>
</organism>
<keyword evidence="8" id="KW-0472">Membrane</keyword>
<evidence type="ECO:0000313" key="11">
    <source>
        <dbReference type="Proteomes" id="UP000442714"/>
    </source>
</evidence>
<reference evidence="10 11" key="1">
    <citation type="submission" date="2019-12" db="EMBL/GenBank/DDBJ databases">
        <title>Genomic-based taxomic classification of the family Erythrobacteraceae.</title>
        <authorList>
            <person name="Xu L."/>
        </authorList>
    </citation>
    <scope>NUCLEOTIDE SEQUENCE [LARGE SCALE GENOMIC DNA]</scope>
    <source>
        <strain evidence="10 11">KCTC 52763</strain>
    </source>
</reference>
<evidence type="ECO:0000256" key="2">
    <source>
        <dbReference type="ARBA" id="ARBA00022617"/>
    </source>
</evidence>
<dbReference type="OrthoDB" id="9805828at2"/>
<keyword evidence="8" id="KW-0812">Transmembrane</keyword>
<dbReference type="InterPro" id="IPR036909">
    <property type="entry name" value="Cyt_c-like_dom_sf"/>
</dbReference>
<dbReference type="Gene3D" id="1.10.760.10">
    <property type="entry name" value="Cytochrome c-like domain"/>
    <property type="match status" value="1"/>
</dbReference>
<dbReference type="GO" id="GO:0009055">
    <property type="term" value="F:electron transfer activity"/>
    <property type="evidence" value="ECO:0007669"/>
    <property type="project" value="InterPro"/>
</dbReference>
<evidence type="ECO:0000313" key="10">
    <source>
        <dbReference type="EMBL" id="MXO91806.1"/>
    </source>
</evidence>
<dbReference type="InterPro" id="IPR009056">
    <property type="entry name" value="Cyt_c-like_dom"/>
</dbReference>
<keyword evidence="1" id="KW-0813">Transport</keyword>
<feature type="region of interest" description="Disordered" evidence="7">
    <location>
        <begin position="175"/>
        <end position="225"/>
    </location>
</feature>
<evidence type="ECO:0000256" key="3">
    <source>
        <dbReference type="ARBA" id="ARBA00022723"/>
    </source>
</evidence>
<feature type="transmembrane region" description="Helical" evidence="8">
    <location>
        <begin position="12"/>
        <end position="30"/>
    </location>
</feature>
<dbReference type="RefSeq" id="WP_160605594.1">
    <property type="nucleotide sequence ID" value="NZ_WTYX01000002.1"/>
</dbReference>
<name>A0A844ZXZ4_9SPHN</name>
<feature type="compositionally biased region" description="Acidic residues" evidence="7">
    <location>
        <begin position="176"/>
        <end position="225"/>
    </location>
</feature>
<dbReference type="AlphaFoldDB" id="A0A844ZXZ4"/>
<evidence type="ECO:0000256" key="4">
    <source>
        <dbReference type="ARBA" id="ARBA00022982"/>
    </source>
</evidence>
<keyword evidence="8" id="KW-1133">Transmembrane helix</keyword>
<gene>
    <name evidence="10" type="ORF">GRI41_13290</name>
</gene>
<keyword evidence="2 6" id="KW-0349">Heme</keyword>
<comment type="caution">
    <text evidence="10">The sequence shown here is derived from an EMBL/GenBank/DDBJ whole genome shotgun (WGS) entry which is preliminary data.</text>
</comment>
<dbReference type="GO" id="GO:0020037">
    <property type="term" value="F:heme binding"/>
    <property type="evidence" value="ECO:0007669"/>
    <property type="project" value="InterPro"/>
</dbReference>
<evidence type="ECO:0000256" key="7">
    <source>
        <dbReference type="SAM" id="MobiDB-lite"/>
    </source>
</evidence>
<keyword evidence="4" id="KW-0249">Electron transport</keyword>
<dbReference type="PANTHER" id="PTHR11961">
    <property type="entry name" value="CYTOCHROME C"/>
    <property type="match status" value="1"/>
</dbReference>